<dbReference type="RefSeq" id="WP_189624780.1">
    <property type="nucleotide sequence ID" value="NZ_BNAF01000001.1"/>
</dbReference>
<dbReference type="NCBIfam" id="NF001785">
    <property type="entry name" value="PRK00517.2-2"/>
    <property type="match status" value="1"/>
</dbReference>
<protein>
    <recommendedName>
        <fullName evidence="6">Ribosomal protein L11 methyltransferase</fullName>
        <shortName evidence="6">L11 Mtase</shortName>
        <ecNumber evidence="6">2.1.1.-</ecNumber>
    </recommendedName>
</protein>
<proteinExistence type="inferred from homology"/>
<keyword evidence="2 6" id="KW-0963">Cytoplasm</keyword>
<keyword evidence="4 6" id="KW-0808">Transferase</keyword>
<dbReference type="EMBL" id="BNAF01000001">
    <property type="protein sequence ID" value="GHE23280.1"/>
    <property type="molecule type" value="Genomic_DNA"/>
</dbReference>
<dbReference type="CDD" id="cd02440">
    <property type="entry name" value="AdoMet_MTases"/>
    <property type="match status" value="1"/>
</dbReference>
<keyword evidence="7" id="KW-0687">Ribonucleoprotein</keyword>
<feature type="binding site" evidence="6">
    <location>
        <position position="172"/>
    </location>
    <ligand>
        <name>S-adenosyl-L-methionine</name>
        <dbReference type="ChEBI" id="CHEBI:59789"/>
    </ligand>
</feature>
<name>A0ABQ3HTF7_9SPHI</name>
<gene>
    <name evidence="6 7" type="primary">prmA</name>
    <name evidence="7" type="ORF">GCM10017764_02480</name>
</gene>
<keyword evidence="3 6" id="KW-0489">Methyltransferase</keyword>
<dbReference type="SUPFAM" id="SSF53335">
    <property type="entry name" value="S-adenosyl-L-methionine-dependent methyltransferases"/>
    <property type="match status" value="1"/>
</dbReference>
<keyword evidence="7" id="KW-0689">Ribosomal protein</keyword>
<dbReference type="EC" id="2.1.1.-" evidence="6"/>
<dbReference type="Gene3D" id="3.40.50.150">
    <property type="entry name" value="Vaccinia Virus protein VP39"/>
    <property type="match status" value="1"/>
</dbReference>
<sequence length="280" mass="31517">MKYSSVIFRSPAMADWQKDLLIDALGGIGYDTFEDLDHGFAAYIPAANLDLQALETVLLHETEGFEVDYEIQDIEDQNWNTLWESNFKPITVDNRCHIRATFHQPRPDMPYEIVIDPKMSFGTGHHQTTSMMLSYILEDDFTEKHVLDMGCGTGILAILASKRGANNALAVDYDEICVASVLENTQLNGVDNVKAMLGSKEALQGKTFDVILANINRNILLDQLHQYSASMKDHGVLYISGFYASEDLPILRKKAEETGFQYVSMKVQDNWCSAKFNKIS</sequence>
<dbReference type="InterPro" id="IPR050078">
    <property type="entry name" value="Ribosomal_L11_MeTrfase_PrmA"/>
</dbReference>
<dbReference type="GO" id="GO:0008168">
    <property type="term" value="F:methyltransferase activity"/>
    <property type="evidence" value="ECO:0007669"/>
    <property type="project" value="UniProtKB-KW"/>
</dbReference>
<evidence type="ECO:0000256" key="2">
    <source>
        <dbReference type="ARBA" id="ARBA00022490"/>
    </source>
</evidence>
<comment type="similarity">
    <text evidence="1 6">Belongs to the methyltransferase superfamily. PrmA family.</text>
</comment>
<dbReference type="GO" id="GO:0005840">
    <property type="term" value="C:ribosome"/>
    <property type="evidence" value="ECO:0007669"/>
    <property type="project" value="UniProtKB-KW"/>
</dbReference>
<feature type="binding site" evidence="6">
    <location>
        <position position="214"/>
    </location>
    <ligand>
        <name>S-adenosyl-L-methionine</name>
        <dbReference type="ChEBI" id="CHEBI:59789"/>
    </ligand>
</feature>
<comment type="subcellular location">
    <subcellularLocation>
        <location evidence="6">Cytoplasm</location>
    </subcellularLocation>
</comment>
<dbReference type="PANTHER" id="PTHR43648">
    <property type="entry name" value="ELECTRON TRANSFER FLAVOPROTEIN BETA SUBUNIT LYSINE METHYLTRANSFERASE"/>
    <property type="match status" value="1"/>
</dbReference>
<dbReference type="PANTHER" id="PTHR43648:SF1">
    <property type="entry name" value="ELECTRON TRANSFER FLAVOPROTEIN BETA SUBUNIT LYSINE METHYLTRANSFERASE"/>
    <property type="match status" value="1"/>
</dbReference>
<keyword evidence="8" id="KW-1185">Reference proteome</keyword>
<comment type="function">
    <text evidence="6">Methylates ribosomal protein L11.</text>
</comment>
<evidence type="ECO:0000313" key="8">
    <source>
        <dbReference type="Proteomes" id="UP000620550"/>
    </source>
</evidence>
<dbReference type="HAMAP" id="MF_00735">
    <property type="entry name" value="Methyltr_PrmA"/>
    <property type="match status" value="1"/>
</dbReference>
<evidence type="ECO:0000256" key="5">
    <source>
        <dbReference type="ARBA" id="ARBA00022691"/>
    </source>
</evidence>
<evidence type="ECO:0000256" key="6">
    <source>
        <dbReference type="HAMAP-Rule" id="MF_00735"/>
    </source>
</evidence>
<dbReference type="Proteomes" id="UP000620550">
    <property type="component" value="Unassembled WGS sequence"/>
</dbReference>
<keyword evidence="5 6" id="KW-0949">S-adenosyl-L-methionine</keyword>
<organism evidence="7 8">
    <name type="scientific">Sphingobacterium griseoflavum</name>
    <dbReference type="NCBI Taxonomy" id="1474952"/>
    <lineage>
        <taxon>Bacteria</taxon>
        <taxon>Pseudomonadati</taxon>
        <taxon>Bacteroidota</taxon>
        <taxon>Sphingobacteriia</taxon>
        <taxon>Sphingobacteriales</taxon>
        <taxon>Sphingobacteriaceae</taxon>
        <taxon>Sphingobacterium</taxon>
    </lineage>
</organism>
<dbReference type="GO" id="GO:0032259">
    <property type="term" value="P:methylation"/>
    <property type="evidence" value="ECO:0007669"/>
    <property type="project" value="UniProtKB-KW"/>
</dbReference>
<accession>A0ABQ3HTF7</accession>
<evidence type="ECO:0000313" key="7">
    <source>
        <dbReference type="EMBL" id="GHE23280.1"/>
    </source>
</evidence>
<dbReference type="InterPro" id="IPR029063">
    <property type="entry name" value="SAM-dependent_MTases_sf"/>
</dbReference>
<dbReference type="Pfam" id="PF06325">
    <property type="entry name" value="PrmA"/>
    <property type="match status" value="1"/>
</dbReference>
<evidence type="ECO:0000256" key="3">
    <source>
        <dbReference type="ARBA" id="ARBA00022603"/>
    </source>
</evidence>
<comment type="caution">
    <text evidence="7">The sequence shown here is derived from an EMBL/GenBank/DDBJ whole genome shotgun (WGS) entry which is preliminary data.</text>
</comment>
<comment type="catalytic activity">
    <reaction evidence="6">
        <text>L-lysyl-[protein] + 3 S-adenosyl-L-methionine = N(6),N(6),N(6)-trimethyl-L-lysyl-[protein] + 3 S-adenosyl-L-homocysteine + 3 H(+)</text>
        <dbReference type="Rhea" id="RHEA:54192"/>
        <dbReference type="Rhea" id="RHEA-COMP:9752"/>
        <dbReference type="Rhea" id="RHEA-COMP:13826"/>
        <dbReference type="ChEBI" id="CHEBI:15378"/>
        <dbReference type="ChEBI" id="CHEBI:29969"/>
        <dbReference type="ChEBI" id="CHEBI:57856"/>
        <dbReference type="ChEBI" id="CHEBI:59789"/>
        <dbReference type="ChEBI" id="CHEBI:61961"/>
    </reaction>
</comment>
<evidence type="ECO:0000256" key="1">
    <source>
        <dbReference type="ARBA" id="ARBA00009741"/>
    </source>
</evidence>
<feature type="binding site" evidence="6">
    <location>
        <position position="150"/>
    </location>
    <ligand>
        <name>S-adenosyl-L-methionine</name>
        <dbReference type="ChEBI" id="CHEBI:59789"/>
    </ligand>
</feature>
<dbReference type="InterPro" id="IPR004498">
    <property type="entry name" value="Ribosomal_PrmA_MeTrfase"/>
</dbReference>
<reference evidence="8" key="1">
    <citation type="journal article" date="2019" name="Int. J. Syst. Evol. Microbiol.">
        <title>The Global Catalogue of Microorganisms (GCM) 10K type strain sequencing project: providing services to taxonomists for standard genome sequencing and annotation.</title>
        <authorList>
            <consortium name="The Broad Institute Genomics Platform"/>
            <consortium name="The Broad Institute Genome Sequencing Center for Infectious Disease"/>
            <person name="Wu L."/>
            <person name="Ma J."/>
        </authorList>
    </citation>
    <scope>NUCLEOTIDE SEQUENCE [LARGE SCALE GENOMIC DNA]</scope>
    <source>
        <strain evidence="8">CGMCC 1.12966</strain>
    </source>
</reference>
<feature type="binding site" evidence="6">
    <location>
        <position position="129"/>
    </location>
    <ligand>
        <name>S-adenosyl-L-methionine</name>
        <dbReference type="ChEBI" id="CHEBI:59789"/>
    </ligand>
</feature>
<evidence type="ECO:0000256" key="4">
    <source>
        <dbReference type="ARBA" id="ARBA00022679"/>
    </source>
</evidence>